<dbReference type="NCBIfam" id="TIGR03696">
    <property type="entry name" value="Rhs_assc_core"/>
    <property type="match status" value="1"/>
</dbReference>
<keyword evidence="1" id="KW-0677">Repeat</keyword>
<accession>A0A1H7PQU7</accession>
<evidence type="ECO:0000256" key="1">
    <source>
        <dbReference type="ARBA" id="ARBA00022737"/>
    </source>
</evidence>
<keyword evidence="2" id="KW-0732">Signal</keyword>
<dbReference type="PANTHER" id="PTHR32305">
    <property type="match status" value="1"/>
</dbReference>
<dbReference type="SUPFAM" id="SSF69318">
    <property type="entry name" value="Integrin alpha N-terminal domain"/>
    <property type="match status" value="1"/>
</dbReference>
<dbReference type="InterPro" id="IPR022385">
    <property type="entry name" value="Rhs_assc_core"/>
</dbReference>
<dbReference type="InterPro" id="IPR029122">
    <property type="entry name" value="Ntox10"/>
</dbReference>
<evidence type="ECO:0000259" key="4">
    <source>
        <dbReference type="Pfam" id="PF25023"/>
    </source>
</evidence>
<feature type="chain" id="PRO_5010260260" evidence="2">
    <location>
        <begin position="25"/>
        <end position="1869"/>
    </location>
</feature>
<dbReference type="EMBL" id="FOAP01000005">
    <property type="protein sequence ID" value="SEL37818.1"/>
    <property type="molecule type" value="Genomic_DNA"/>
</dbReference>
<dbReference type="NCBIfam" id="TIGR01643">
    <property type="entry name" value="YD_repeat_2x"/>
    <property type="match status" value="1"/>
</dbReference>
<feature type="domain" description="Novel toxin 10" evidence="3">
    <location>
        <begin position="1652"/>
        <end position="1728"/>
    </location>
</feature>
<evidence type="ECO:0000259" key="3">
    <source>
        <dbReference type="Pfam" id="PF15520"/>
    </source>
</evidence>
<dbReference type="InterPro" id="IPR050708">
    <property type="entry name" value="T6SS_VgrG/RHS"/>
</dbReference>
<protein>
    <submittedName>
        <fullName evidence="5">RHS repeat-associated core domain-containing protein</fullName>
    </submittedName>
</protein>
<dbReference type="OrthoDB" id="5458729at2"/>
<dbReference type="Pfam" id="PF15520">
    <property type="entry name" value="Ntox10"/>
    <property type="match status" value="1"/>
</dbReference>
<dbReference type="Pfam" id="PF25023">
    <property type="entry name" value="TEN_YD-shell"/>
    <property type="match status" value="1"/>
</dbReference>
<proteinExistence type="predicted"/>
<feature type="domain" description="Teneurin-like YD-shell" evidence="4">
    <location>
        <begin position="1410"/>
        <end position="1517"/>
    </location>
</feature>
<dbReference type="Gene3D" id="2.180.10.10">
    <property type="entry name" value="RHS repeat-associated core"/>
    <property type="match status" value="2"/>
</dbReference>
<dbReference type="InterPro" id="IPR006530">
    <property type="entry name" value="YD"/>
</dbReference>
<evidence type="ECO:0000313" key="6">
    <source>
        <dbReference type="Proteomes" id="UP000182719"/>
    </source>
</evidence>
<evidence type="ECO:0000256" key="2">
    <source>
        <dbReference type="SAM" id="SignalP"/>
    </source>
</evidence>
<dbReference type="PANTHER" id="PTHR32305:SF15">
    <property type="entry name" value="PROTEIN RHSA-RELATED"/>
    <property type="match status" value="1"/>
</dbReference>
<organism evidence="5 6">
    <name type="scientific">Stigmatella aurantiaca</name>
    <dbReference type="NCBI Taxonomy" id="41"/>
    <lineage>
        <taxon>Bacteria</taxon>
        <taxon>Pseudomonadati</taxon>
        <taxon>Myxococcota</taxon>
        <taxon>Myxococcia</taxon>
        <taxon>Myxococcales</taxon>
        <taxon>Cystobacterineae</taxon>
        <taxon>Archangiaceae</taxon>
        <taxon>Stigmatella</taxon>
    </lineage>
</organism>
<dbReference type="InterPro" id="IPR028994">
    <property type="entry name" value="Integrin_alpha_N"/>
</dbReference>
<dbReference type="Pfam" id="PF05593">
    <property type="entry name" value="RHS_repeat"/>
    <property type="match status" value="1"/>
</dbReference>
<dbReference type="Proteomes" id="UP000182719">
    <property type="component" value="Unassembled WGS sequence"/>
</dbReference>
<dbReference type="InterPro" id="IPR031325">
    <property type="entry name" value="RHS_repeat"/>
</dbReference>
<name>A0A1H7PQU7_STIAU</name>
<evidence type="ECO:0000313" key="5">
    <source>
        <dbReference type="EMBL" id="SEL37818.1"/>
    </source>
</evidence>
<sequence>MKFLKLLQALLCAVASLPLASAWAQTEPFADSRVQAPELAAPGRGSLVGQYAQTAFGASEVVRGTFSLPSPFSVPEDRGPLLADPFPSYSPDKGLSEWGMGWGASLSIHRWRALGSLDFTTDDLNGPWGRMVQGSDGAWYPSGLSAPVRVESAGAGLVALLPDGSRWMFGTQTRVETPRGTYAWFLQEVRDATGRRTRFSYTANGSGRPFLQTVESGGRGEDFQYRVELAYAPLAQAFVDYRSGVPLVLDQRVSEVRVLARDRSSGAFGARWRYSLTYQEDDAGPAFYLARVQQLFASGEASPPVVYTHASPAEPLATVKFQPLPSLDTALALFGEDVIQPGDSSLLDINLDGRPDLEHSLRQTLLVQEDAGFQAVELPPAGPGAVEECRPAAHVLNEPRHLVQLWADKDEHQVVDVRSSWPYANTEFTVCDREGRLLAQQTLPGDWSLGNNSRLVDLDQDRQPDLIRVYAGGYDILPNASSGTAFAVAPVRSGGLMPYFTPHTTWVQDMNGDGLVDLVARYDGGLAVWYGKGSFEFDAVGQSMPAYFWFGAELTGFLDYQLSFVDVNRDGLTDLLATQSGWTTLFVNTGVSFVETVFAGQDFFDGYAGPVVVADLGGTGGTQLISVKWGKAHALTLDAPGTGLMRTAEDGKGTRLHFDYRWSKPVPGARQRQAVLSEVTTESSGQTPAHSTFTYAQPVLHPQGRFLLGYGQVTLKSPALTEEVSFLHDEHQAGVLSASTTRDLHNPGVLRYESHAYDGALFQGLPWKRLKESRKGWRAEAEGPALEERTEYLGYEAERCPSRLRLQTAHGTLTTERHRATVPALSRHLHCLEDTLVLEGKHPQASLDFRHEARLSRNAVGLLERLESIGPQGPLTLQELVYRPDFTVASLSVPGRGTTHFDFEPGGFLLRKVTAPVGSAVEVTERAPLTDSILTLSNHTGGQSHTQFFRYDGQERLSRQWDSLGNTSETHPALTLAYEYATALEPAAIHVTTRVQSLTGSTRRVVEWFTAAGESVAIGQRIPEGWSLDGVISRDRELLENRTYQRPTLPASTAVEGLTYDALLTGAWQVGTTRFSGFGPERQVLSRFHADVERQRTSVLAMVAGGLQRETVENGTQRTRHGLDTAQRIVSYEDPSQVRYTYTYDALGRLRGVVLPDGKRHQVSFDAHGRVARVEREGIATLAYAYAPGTGLLTSRLFLSPSGMAQRSEEWAYDALGRKTAETHTALASGATQQYRFFYDGATPEQPSRRTHWGVTSAIQGEGYLKTFEYRPDGKLTRRVLRLGGWRTVESQFVYTDSGEVQEANSVVRTLDGVVVSTSSKTQAWDAHGRLAGVLLNGAPLATFHYDASGLSVLASFATGDSVALGYDALTRQRVSLAHATPGWTASSSVRFNERGFPGTESFSVAGRHLLRRYDYSPQGFLTSAQDPEHAYTYAFDDSGLPAVIEEQGVRRTLVAQGNTLSAGEVQYTFDALGRTVTKGDLTFFYGPNGHLERAVRGDSEWRFLHDETGQRLLKLSGDVPVAAYLEGGGYLDASGLTEPFLFGGQLVGLVQGNHFQPLATDVRGTVMADADGNARLASPFGHRDVHPANSAIVDYVRKGFDADLGLIRMGIRDYDPSLNRFMTPDPLFLADPSLCVCSPVECNLYGYAGGNPVAYVDPTGEALETVWDAASLAMGIASIASWDENTSTTDKVLDVVGVVVDGAALALPFVPGGAGAILKGARAADKAVGAVQAADKAQDGAKLVWKADDAAAKIIPDVSADASKAAGSSGNAAQANPLAGVTYTGKVRSQIRPNLKTGRPDDHGFPLEVDNFAGSGRQTTITGGDGVNRMKIELDGSYNGKHGKFEWIVEPNGTVNHRLFVPTSRGAL</sequence>
<keyword evidence="6" id="KW-1185">Reference proteome</keyword>
<feature type="signal peptide" evidence="2">
    <location>
        <begin position="1"/>
        <end position="24"/>
    </location>
</feature>
<reference evidence="6" key="1">
    <citation type="submission" date="2016-10" db="EMBL/GenBank/DDBJ databases">
        <authorList>
            <person name="Varghese N."/>
            <person name="Submissions S."/>
        </authorList>
    </citation>
    <scope>NUCLEOTIDE SEQUENCE [LARGE SCALE GENOMIC DNA]</scope>
    <source>
        <strain evidence="6">DSM 17044</strain>
    </source>
</reference>
<gene>
    <name evidence="5" type="ORF">SAMN05444354_105369</name>
</gene>
<dbReference type="InterPro" id="IPR056823">
    <property type="entry name" value="TEN-like_YD-shell"/>
</dbReference>